<dbReference type="Gene3D" id="1.25.40.10">
    <property type="entry name" value="Tetratricopeptide repeat domain"/>
    <property type="match status" value="2"/>
</dbReference>
<dbReference type="PANTHER" id="PTHR13891:SF1">
    <property type="entry name" value="CYTOCHROME C OXIDASE ASSEMBLY FACTOR 7"/>
    <property type="match status" value="1"/>
</dbReference>
<evidence type="ECO:0000313" key="4">
    <source>
        <dbReference type="RefSeq" id="XP_034255288.1"/>
    </source>
</evidence>
<accession>A0A6P9AB13</accession>
<evidence type="ECO:0000256" key="2">
    <source>
        <dbReference type="ARBA" id="ARBA00022737"/>
    </source>
</evidence>
<dbReference type="SUPFAM" id="SSF81901">
    <property type="entry name" value="HCP-like"/>
    <property type="match status" value="1"/>
</dbReference>
<comment type="similarity">
    <text evidence="1">Belongs to the hcp beta-lactamase family.</text>
</comment>
<dbReference type="SMART" id="SM00671">
    <property type="entry name" value="SEL1"/>
    <property type="match status" value="4"/>
</dbReference>
<dbReference type="OrthoDB" id="272077at2759"/>
<proteinExistence type="inferred from homology"/>
<dbReference type="InterPro" id="IPR011990">
    <property type="entry name" value="TPR-like_helical_dom_sf"/>
</dbReference>
<keyword evidence="2" id="KW-0677">Repeat</keyword>
<dbReference type="RefSeq" id="XP_034255288.1">
    <property type="nucleotide sequence ID" value="XM_034399397.1"/>
</dbReference>
<dbReference type="InterPro" id="IPR006597">
    <property type="entry name" value="Sel1-like"/>
</dbReference>
<evidence type="ECO:0000256" key="1">
    <source>
        <dbReference type="ARBA" id="ARBA00008486"/>
    </source>
</evidence>
<dbReference type="InParanoid" id="A0A6P9AB13"/>
<gene>
    <name evidence="4" type="primary">LOC117653603</name>
</gene>
<organism evidence="4">
    <name type="scientific">Thrips palmi</name>
    <name type="common">Melon thrips</name>
    <dbReference type="NCBI Taxonomy" id="161013"/>
    <lineage>
        <taxon>Eukaryota</taxon>
        <taxon>Metazoa</taxon>
        <taxon>Ecdysozoa</taxon>
        <taxon>Arthropoda</taxon>
        <taxon>Hexapoda</taxon>
        <taxon>Insecta</taxon>
        <taxon>Pterygota</taxon>
        <taxon>Neoptera</taxon>
        <taxon>Paraneoptera</taxon>
        <taxon>Thysanoptera</taxon>
        <taxon>Terebrantia</taxon>
        <taxon>Thripoidea</taxon>
        <taxon>Thripidae</taxon>
        <taxon>Thrips</taxon>
    </lineage>
</organism>
<dbReference type="Proteomes" id="UP000515158">
    <property type="component" value="Unplaced"/>
</dbReference>
<dbReference type="Pfam" id="PF08238">
    <property type="entry name" value="Sel1"/>
    <property type="match status" value="4"/>
</dbReference>
<protein>
    <submittedName>
        <fullName evidence="4">Cytochrome c oxidase assembly factor 7 homolog</fullName>
    </submittedName>
</protein>
<sequence length="216" mass="24845">MSTKNLNTAEEYEAYLKELRITYHFECFKENNAEACHLLGDWYAQSNIMKEAIQQYKYACEKFNYARSCYKYGVSLLDGGDVGCETDVKKAMHFTALACEKGEPEGCWRNAQILQDQRRFPEALKGHMKYCDMLHYFSHNSCYDAGLILRSPEEITKMPQDLKKAFEYFSKGCSLGNARACFEVSSAHYFGRGTAKNTKLAKEFRDKAQGLEANRE</sequence>
<dbReference type="FunCoup" id="A0A6P9AB13">
    <property type="interactions" value="415"/>
</dbReference>
<dbReference type="KEGG" id="tpal:117653603"/>
<evidence type="ECO:0000313" key="3">
    <source>
        <dbReference type="Proteomes" id="UP000515158"/>
    </source>
</evidence>
<dbReference type="PANTHER" id="PTHR13891">
    <property type="entry name" value="CYTOCHROME C OXIDASE ASSEMBLY FACTOR 7"/>
    <property type="match status" value="1"/>
</dbReference>
<dbReference type="CTD" id="65260"/>
<dbReference type="GO" id="GO:0005758">
    <property type="term" value="C:mitochondrial intermembrane space"/>
    <property type="evidence" value="ECO:0007669"/>
    <property type="project" value="TreeGrafter"/>
</dbReference>
<reference evidence="4" key="1">
    <citation type="submission" date="2025-08" db="UniProtKB">
        <authorList>
            <consortium name="RefSeq"/>
        </authorList>
    </citation>
    <scope>IDENTIFICATION</scope>
    <source>
        <tissue evidence="4">Total insect</tissue>
    </source>
</reference>
<dbReference type="GeneID" id="117653603"/>
<name>A0A6P9AB13_THRPL</name>
<dbReference type="AlphaFoldDB" id="A0A6P9AB13"/>
<dbReference type="InterPro" id="IPR040239">
    <property type="entry name" value="HcpB-like"/>
</dbReference>
<keyword evidence="3" id="KW-1185">Reference proteome</keyword>